<protein>
    <submittedName>
        <fullName evidence="1">Uncharacterized protein</fullName>
    </submittedName>
</protein>
<evidence type="ECO:0000313" key="2">
    <source>
        <dbReference type="Proteomes" id="UP001161438"/>
    </source>
</evidence>
<dbReference type="AlphaFoldDB" id="A0AA35NF35"/>
<dbReference type="EMBL" id="OX365760">
    <property type="protein sequence ID" value="CAI4038372.1"/>
    <property type="molecule type" value="Genomic_DNA"/>
</dbReference>
<organism evidence="1 2">
    <name type="scientific">Saccharomyces mikatae IFO 1815</name>
    <dbReference type="NCBI Taxonomy" id="226126"/>
    <lineage>
        <taxon>Eukaryota</taxon>
        <taxon>Fungi</taxon>
        <taxon>Dikarya</taxon>
        <taxon>Ascomycota</taxon>
        <taxon>Saccharomycotina</taxon>
        <taxon>Saccharomycetes</taxon>
        <taxon>Saccharomycetales</taxon>
        <taxon>Saccharomycetaceae</taxon>
        <taxon>Saccharomyces</taxon>
    </lineage>
</organism>
<sequence>MIFFCFLFPNSKNGYSACKRKGVARIGSVSEINFGVLRPEATKAANHVRRRGRTVSREVVFWNCKRPNIGPRPSSRLIRKPRYFFGTNSLGRKQVQIRVA</sequence>
<keyword evidence="2" id="KW-1185">Reference proteome</keyword>
<dbReference type="RefSeq" id="XP_056081487.1">
    <property type="nucleotide sequence ID" value="XM_056221725.1"/>
</dbReference>
<gene>
    <name evidence="1" type="primary">SMKI04G7160</name>
    <name evidence="1" type="ORF">SMKI_04G7160</name>
</gene>
<reference evidence="1" key="1">
    <citation type="submission" date="2022-10" db="EMBL/GenBank/DDBJ databases">
        <authorList>
            <person name="Byrne P K."/>
        </authorList>
    </citation>
    <scope>NUCLEOTIDE SEQUENCE</scope>
    <source>
        <strain evidence="1">IFO1815</strain>
    </source>
</reference>
<proteinExistence type="predicted"/>
<accession>A0AA35NF35</accession>
<dbReference type="GeneID" id="80917583"/>
<evidence type="ECO:0000313" key="1">
    <source>
        <dbReference type="EMBL" id="CAI4038372.1"/>
    </source>
</evidence>
<dbReference type="Proteomes" id="UP001161438">
    <property type="component" value="Chromosome 4"/>
</dbReference>
<name>A0AA35NF35_SACMI</name>